<name>A0A8X6WSA6_9ARAC</name>
<organism evidence="3 4">
    <name type="scientific">Trichonephila inaurata madagascariensis</name>
    <dbReference type="NCBI Taxonomy" id="2747483"/>
    <lineage>
        <taxon>Eukaryota</taxon>
        <taxon>Metazoa</taxon>
        <taxon>Ecdysozoa</taxon>
        <taxon>Arthropoda</taxon>
        <taxon>Chelicerata</taxon>
        <taxon>Arachnida</taxon>
        <taxon>Araneae</taxon>
        <taxon>Araneomorphae</taxon>
        <taxon>Entelegynae</taxon>
        <taxon>Araneoidea</taxon>
        <taxon>Nephilidae</taxon>
        <taxon>Trichonephila</taxon>
        <taxon>Trichonephila inaurata</taxon>
    </lineage>
</organism>
<evidence type="ECO:0000259" key="2">
    <source>
        <dbReference type="Pfam" id="PF04037"/>
    </source>
</evidence>
<reference evidence="3" key="1">
    <citation type="submission" date="2020-08" db="EMBL/GenBank/DDBJ databases">
        <title>Multicomponent nature underlies the extraordinary mechanical properties of spider dragline silk.</title>
        <authorList>
            <person name="Kono N."/>
            <person name="Nakamura H."/>
            <person name="Mori M."/>
            <person name="Yoshida Y."/>
            <person name="Ohtoshi R."/>
            <person name="Malay A.D."/>
            <person name="Moran D.A.P."/>
            <person name="Tomita M."/>
            <person name="Numata K."/>
            <person name="Arakawa K."/>
        </authorList>
    </citation>
    <scope>NUCLEOTIDE SEQUENCE</scope>
</reference>
<dbReference type="EMBL" id="BMAV01001958">
    <property type="protein sequence ID" value="GFY40522.1"/>
    <property type="molecule type" value="Genomic_DNA"/>
</dbReference>
<dbReference type="GO" id="GO:0005689">
    <property type="term" value="C:U12-type spliceosomal complex"/>
    <property type="evidence" value="ECO:0007669"/>
    <property type="project" value="TreeGrafter"/>
</dbReference>
<evidence type="ECO:0000313" key="3">
    <source>
        <dbReference type="EMBL" id="GFY40522.1"/>
    </source>
</evidence>
<dbReference type="InterPro" id="IPR007180">
    <property type="entry name" value="DUF382"/>
</dbReference>
<dbReference type="AlphaFoldDB" id="A0A8X6WSA6"/>
<dbReference type="PANTHER" id="PTHR12785:SF6">
    <property type="entry name" value="SPLICING FACTOR 3B SUBUNIT 2"/>
    <property type="match status" value="1"/>
</dbReference>
<evidence type="ECO:0000256" key="1">
    <source>
        <dbReference type="SAM" id="MobiDB-lite"/>
    </source>
</evidence>
<protein>
    <submittedName>
        <fullName evidence="3">Splicing factor 3B subunit</fullName>
    </submittedName>
</protein>
<keyword evidence="4" id="KW-1185">Reference proteome</keyword>
<proteinExistence type="predicted"/>
<dbReference type="OrthoDB" id="10260794at2759"/>
<dbReference type="Pfam" id="PF04037">
    <property type="entry name" value="DUF382"/>
    <property type="match status" value="1"/>
</dbReference>
<evidence type="ECO:0000313" key="4">
    <source>
        <dbReference type="Proteomes" id="UP000886998"/>
    </source>
</evidence>
<dbReference type="Proteomes" id="UP000886998">
    <property type="component" value="Unassembled WGS sequence"/>
</dbReference>
<comment type="caution">
    <text evidence="3">The sequence shown here is derived from an EMBL/GenBank/DDBJ whole genome shotgun (WGS) entry which is preliminary data.</text>
</comment>
<dbReference type="InterPro" id="IPR052584">
    <property type="entry name" value="U2_snRNP_Complex_Component"/>
</dbReference>
<feature type="domain" description="DUF382" evidence="2">
    <location>
        <begin position="127"/>
        <end position="201"/>
    </location>
</feature>
<accession>A0A8X6WSA6</accession>
<feature type="region of interest" description="Disordered" evidence="1">
    <location>
        <begin position="82"/>
        <end position="102"/>
    </location>
</feature>
<gene>
    <name evidence="3" type="ORF">TNIN_134241</name>
</gene>
<sequence>MEEERRMKEGIALEEEMRVKKERWLVEEQIRHVQEEHKMRMKEQKCLSEEICKKADEEVLVFKSERSQILNVDPDAVAQPVAVEEEKGLSRDSSNVPPISAEDETYEIKEKPKLPKRKLKELSRMSVTSLKASNNIVIVPQYWSFKREYSQNKRGIGKLAWKLPGFIKRIGIGKVRQSLRDREDQETTKVKMRKRVRLKLKT</sequence>
<dbReference type="PANTHER" id="PTHR12785">
    <property type="entry name" value="SPLICING FACTOR 3B"/>
    <property type="match status" value="1"/>
</dbReference>